<dbReference type="Proteomes" id="UP000230886">
    <property type="component" value="Unassembled WGS sequence"/>
</dbReference>
<gene>
    <name evidence="1" type="ORF">CHR55_27945</name>
</gene>
<proteinExistence type="predicted"/>
<evidence type="ECO:0000313" key="1">
    <source>
        <dbReference type="EMBL" id="PCK24080.1"/>
    </source>
</evidence>
<dbReference type="AlphaFoldDB" id="A0A2A5J3C6"/>
<sequence>MTSAYADVPRRGAPMPSGPRIAGAVMPGTDESAPIWEGPIEREALTPARPLVWFLGATGGAGVSSLTRSLAYAGDCQRGWPGYIGDLPGADSPLVVLVFRTTMHGVERAHSLLLQHAAGGTPEGTHILGVVSVADSDRPLSKPVRNRLAVVESLARSLAGRCWDVPWLEPWRVMPPRELPEWSPSSTLPADKKAARDPTRYPVAPVIALHDQIRVAAAARVKEISSSAT</sequence>
<dbReference type="RefSeq" id="WP_143542712.1">
    <property type="nucleotide sequence ID" value="NZ_NOVD01000038.1"/>
</dbReference>
<name>A0A2A5J3C6_RHOSG</name>
<organism evidence="1 2">
    <name type="scientific">Rhodococcus qingshengii</name>
    <dbReference type="NCBI Taxonomy" id="334542"/>
    <lineage>
        <taxon>Bacteria</taxon>
        <taxon>Bacillati</taxon>
        <taxon>Actinomycetota</taxon>
        <taxon>Actinomycetes</taxon>
        <taxon>Mycobacteriales</taxon>
        <taxon>Nocardiaceae</taxon>
        <taxon>Rhodococcus</taxon>
        <taxon>Rhodococcus erythropolis group</taxon>
    </lineage>
</organism>
<reference evidence="1 2" key="1">
    <citation type="submission" date="2017-07" db="EMBL/GenBank/DDBJ databases">
        <title>Draft sequence of Rhodococcus enclensis 23b-28.</title>
        <authorList>
            <person name="Besaury L."/>
            <person name="Sancelme M."/>
            <person name="Amato P."/>
            <person name="Lallement A."/>
            <person name="Delort A.-M."/>
        </authorList>
    </citation>
    <scope>NUCLEOTIDE SEQUENCE [LARGE SCALE GENOMIC DNA]</scope>
    <source>
        <strain evidence="1 2">23b-28</strain>
    </source>
</reference>
<protein>
    <submittedName>
        <fullName evidence="1">Uncharacterized protein</fullName>
    </submittedName>
</protein>
<dbReference type="EMBL" id="NOVD01000038">
    <property type="protein sequence ID" value="PCK24080.1"/>
    <property type="molecule type" value="Genomic_DNA"/>
</dbReference>
<accession>A0A2A5J3C6</accession>
<comment type="caution">
    <text evidence="1">The sequence shown here is derived from an EMBL/GenBank/DDBJ whole genome shotgun (WGS) entry which is preliminary data.</text>
</comment>
<evidence type="ECO:0000313" key="2">
    <source>
        <dbReference type="Proteomes" id="UP000230886"/>
    </source>
</evidence>